<dbReference type="EMBL" id="BARS01002045">
    <property type="protein sequence ID" value="GAF80277.1"/>
    <property type="molecule type" value="Genomic_DNA"/>
</dbReference>
<name>X0SWG8_9ZZZZ</name>
<comment type="caution">
    <text evidence="1">The sequence shown here is derived from an EMBL/GenBank/DDBJ whole genome shotgun (WGS) entry which is preliminary data.</text>
</comment>
<proteinExistence type="predicted"/>
<evidence type="ECO:0000313" key="1">
    <source>
        <dbReference type="EMBL" id="GAF80277.1"/>
    </source>
</evidence>
<protein>
    <submittedName>
        <fullName evidence="1">Uncharacterized protein</fullName>
    </submittedName>
</protein>
<reference evidence="1" key="1">
    <citation type="journal article" date="2014" name="Front. Microbiol.">
        <title>High frequency of phylogenetically diverse reductive dehalogenase-homologous genes in deep subseafloor sedimentary metagenomes.</title>
        <authorList>
            <person name="Kawai M."/>
            <person name="Futagami T."/>
            <person name="Toyoda A."/>
            <person name="Takaki Y."/>
            <person name="Nishi S."/>
            <person name="Hori S."/>
            <person name="Arai W."/>
            <person name="Tsubouchi T."/>
            <person name="Morono Y."/>
            <person name="Uchiyama I."/>
            <person name="Ito T."/>
            <person name="Fujiyama A."/>
            <person name="Inagaki F."/>
            <person name="Takami H."/>
        </authorList>
    </citation>
    <scope>NUCLEOTIDE SEQUENCE</scope>
    <source>
        <strain evidence="1">Expedition CK06-06</strain>
    </source>
</reference>
<organism evidence="1">
    <name type="scientific">marine sediment metagenome</name>
    <dbReference type="NCBI Taxonomy" id="412755"/>
    <lineage>
        <taxon>unclassified sequences</taxon>
        <taxon>metagenomes</taxon>
        <taxon>ecological metagenomes</taxon>
    </lineage>
</organism>
<sequence>MGRQELLKGVREASSKLLKAAVGVNTQSWDDALEHWDDALALIDQFRPAMEAKREGTPGPNRLALSLEVSWQGGADLAEVLQDMAVLSARLGVTVHAKLNGDSYLAAPGDSKARMYMRGGH</sequence>
<accession>X0SWG8</accession>
<dbReference type="AlphaFoldDB" id="X0SWG8"/>
<gene>
    <name evidence="1" type="ORF">S01H1_03807</name>
</gene>